<dbReference type="RefSeq" id="WP_284350304.1">
    <property type="nucleotide sequence ID" value="NZ_BRXS01000003.1"/>
</dbReference>
<dbReference type="PANTHER" id="PTHR11851">
    <property type="entry name" value="METALLOPROTEASE"/>
    <property type="match status" value="1"/>
</dbReference>
<dbReference type="EMBL" id="BRXS01000003">
    <property type="protein sequence ID" value="GLC25845.1"/>
    <property type="molecule type" value="Genomic_DNA"/>
</dbReference>
<comment type="caution">
    <text evidence="4">The sequence shown here is derived from an EMBL/GenBank/DDBJ whole genome shotgun (WGS) entry which is preliminary data.</text>
</comment>
<dbReference type="PANTHER" id="PTHR11851:SF224">
    <property type="entry name" value="PROCESSING PROTEASE"/>
    <property type="match status" value="1"/>
</dbReference>
<dbReference type="Proteomes" id="UP001161325">
    <property type="component" value="Unassembled WGS sequence"/>
</dbReference>
<dbReference type="InterPro" id="IPR011249">
    <property type="entry name" value="Metalloenz_LuxS/M16"/>
</dbReference>
<organism evidence="4 5">
    <name type="scientific">Roseisolibacter agri</name>
    <dbReference type="NCBI Taxonomy" id="2014610"/>
    <lineage>
        <taxon>Bacteria</taxon>
        <taxon>Pseudomonadati</taxon>
        <taxon>Gemmatimonadota</taxon>
        <taxon>Gemmatimonadia</taxon>
        <taxon>Gemmatimonadales</taxon>
        <taxon>Gemmatimonadaceae</taxon>
        <taxon>Roseisolibacter</taxon>
    </lineage>
</organism>
<dbReference type="Gene3D" id="3.30.830.10">
    <property type="entry name" value="Metalloenzyme, LuxS/M16 peptidase-like"/>
    <property type="match status" value="2"/>
</dbReference>
<sequence length="464" mass="50025">MTNPTLAARRSPLDAPPRPEPAAPRPYHFPRFERRTLDNGMRLLVAPVHKLPVVSVVAVVDAGATCDPQGREGLAQLAAHALTEGTTSLDAVALAQRVERLGASLDAGADWDGALVSLTTLTRHVDEAFALFADVLTRPVFPEREIERLKAERIAELMHLATEPRGLADEAFARAVYAPDSRYAHPEGGSRTSVPALTRDDVAAFHAARYRPSATTLVVAGDITLDAAEALARRTLGDWTGEAAPRAAADDRAAATERRTHLVAKADAQQSELRVGHVGVPRSHPDYFPLVVMNAILGGLFNSRVNLNLRERHGYTYGAHSGFDWRVQAGPFVVASAVQSESTAAAAREVLSEIDRIRTEPVAPEELSLATSYLDGVFPIRYETTAAIAGALANLTLYGLPDDYFDAYRGRIRAVTAADVQRVAAEHLHPDRLQLLVAGDPEALRAPLEALEFGPLLLTEPEEG</sequence>
<accession>A0AA37QG87</accession>
<feature type="domain" description="Peptidase M16 C-terminal" evidence="3">
    <location>
        <begin position="197"/>
        <end position="370"/>
    </location>
</feature>
<evidence type="ECO:0000259" key="3">
    <source>
        <dbReference type="Pfam" id="PF05193"/>
    </source>
</evidence>
<evidence type="ECO:0000259" key="2">
    <source>
        <dbReference type="Pfam" id="PF00675"/>
    </source>
</evidence>
<keyword evidence="5" id="KW-1185">Reference proteome</keyword>
<gene>
    <name evidence="4" type="ORF">rosag_23580</name>
</gene>
<proteinExistence type="predicted"/>
<dbReference type="Pfam" id="PF00675">
    <property type="entry name" value="Peptidase_M16"/>
    <property type="match status" value="1"/>
</dbReference>
<name>A0AA37QG87_9BACT</name>
<feature type="compositionally biased region" description="Pro residues" evidence="1">
    <location>
        <begin position="14"/>
        <end position="24"/>
    </location>
</feature>
<feature type="region of interest" description="Disordered" evidence="1">
    <location>
        <begin position="1"/>
        <end position="28"/>
    </location>
</feature>
<evidence type="ECO:0000256" key="1">
    <source>
        <dbReference type="SAM" id="MobiDB-lite"/>
    </source>
</evidence>
<dbReference type="AlphaFoldDB" id="A0AA37QG87"/>
<dbReference type="InterPro" id="IPR007863">
    <property type="entry name" value="Peptidase_M16_C"/>
</dbReference>
<dbReference type="GO" id="GO:0046872">
    <property type="term" value="F:metal ion binding"/>
    <property type="evidence" value="ECO:0007669"/>
    <property type="project" value="InterPro"/>
</dbReference>
<dbReference type="InterPro" id="IPR050361">
    <property type="entry name" value="MPP/UQCRC_Complex"/>
</dbReference>
<evidence type="ECO:0000313" key="4">
    <source>
        <dbReference type="EMBL" id="GLC25845.1"/>
    </source>
</evidence>
<feature type="domain" description="Peptidase M16 N-terminal" evidence="2">
    <location>
        <begin position="52"/>
        <end position="177"/>
    </location>
</feature>
<dbReference type="SUPFAM" id="SSF63411">
    <property type="entry name" value="LuxS/MPP-like metallohydrolase"/>
    <property type="match status" value="2"/>
</dbReference>
<evidence type="ECO:0000313" key="5">
    <source>
        <dbReference type="Proteomes" id="UP001161325"/>
    </source>
</evidence>
<protein>
    <submittedName>
        <fullName evidence="4">Peptidase M16</fullName>
    </submittedName>
</protein>
<reference evidence="4" key="1">
    <citation type="submission" date="2022-08" db="EMBL/GenBank/DDBJ databases">
        <title>Draft genome sequencing of Roseisolibacter agri AW1220.</title>
        <authorList>
            <person name="Tobiishi Y."/>
            <person name="Tonouchi A."/>
        </authorList>
    </citation>
    <scope>NUCLEOTIDE SEQUENCE</scope>
    <source>
        <strain evidence="4">AW1220</strain>
    </source>
</reference>
<dbReference type="Pfam" id="PF05193">
    <property type="entry name" value="Peptidase_M16_C"/>
    <property type="match status" value="1"/>
</dbReference>
<dbReference type="InterPro" id="IPR011765">
    <property type="entry name" value="Pept_M16_N"/>
</dbReference>